<organism evidence="2 3">
    <name type="scientific">Cognatiyoonia koreensis</name>
    <dbReference type="NCBI Taxonomy" id="364200"/>
    <lineage>
        <taxon>Bacteria</taxon>
        <taxon>Pseudomonadati</taxon>
        <taxon>Pseudomonadota</taxon>
        <taxon>Alphaproteobacteria</taxon>
        <taxon>Rhodobacterales</taxon>
        <taxon>Paracoccaceae</taxon>
        <taxon>Cognatiyoonia</taxon>
    </lineage>
</organism>
<feature type="transmembrane region" description="Helical" evidence="1">
    <location>
        <begin position="104"/>
        <end position="124"/>
    </location>
</feature>
<keyword evidence="1" id="KW-0472">Membrane</keyword>
<gene>
    <name evidence="2" type="ORF">SAMN04488515_2863</name>
</gene>
<dbReference type="Proteomes" id="UP000199167">
    <property type="component" value="Unassembled WGS sequence"/>
</dbReference>
<evidence type="ECO:0000256" key="1">
    <source>
        <dbReference type="SAM" id="Phobius"/>
    </source>
</evidence>
<dbReference type="EMBL" id="FOIZ01000002">
    <property type="protein sequence ID" value="SEW41675.1"/>
    <property type="molecule type" value="Genomic_DNA"/>
</dbReference>
<sequence length="240" mass="26031">MSVLSKRVTKTTDVLAPDEYDGRLGKLNAIIVGDDALGHLTIRYLSLVLLLVATVVGCMTFTQSGFFGSSDVSLRPDMLSGIFGILLIAPLYLRRIITWSPSIYYILSAVLNVTVTAVLIQAVLGAASTTWLSIPLPFVLALGLAMTWLGIRPLAPLAWACVILLGILNLQAASEAMGLWGYLFVISAGLGIFLQFPFEPQKMLKEVKYDFIGPPEDLIEPTNSLMREEVLDRGRDGDGA</sequence>
<proteinExistence type="predicted"/>
<dbReference type="AlphaFoldDB" id="A0A1I0RMG4"/>
<feature type="transmembrane region" description="Helical" evidence="1">
    <location>
        <begin position="130"/>
        <end position="149"/>
    </location>
</feature>
<feature type="transmembrane region" description="Helical" evidence="1">
    <location>
        <begin position="179"/>
        <end position="198"/>
    </location>
</feature>
<keyword evidence="3" id="KW-1185">Reference proteome</keyword>
<feature type="transmembrane region" description="Helical" evidence="1">
    <location>
        <begin position="156"/>
        <end position="173"/>
    </location>
</feature>
<feature type="transmembrane region" description="Helical" evidence="1">
    <location>
        <begin position="78"/>
        <end position="97"/>
    </location>
</feature>
<reference evidence="2 3" key="1">
    <citation type="submission" date="2016-10" db="EMBL/GenBank/DDBJ databases">
        <authorList>
            <person name="de Groot N.N."/>
        </authorList>
    </citation>
    <scope>NUCLEOTIDE SEQUENCE [LARGE SCALE GENOMIC DNA]</scope>
    <source>
        <strain evidence="2 3">DSM 17925</strain>
    </source>
</reference>
<evidence type="ECO:0000313" key="3">
    <source>
        <dbReference type="Proteomes" id="UP000199167"/>
    </source>
</evidence>
<keyword evidence="1" id="KW-0812">Transmembrane</keyword>
<protein>
    <submittedName>
        <fullName evidence="2">Uncharacterized protein</fullName>
    </submittedName>
</protein>
<dbReference type="STRING" id="364200.SAMN04488515_2863"/>
<name>A0A1I0RMG4_9RHOB</name>
<keyword evidence="1" id="KW-1133">Transmembrane helix</keyword>
<accession>A0A1I0RMG4</accession>
<feature type="transmembrane region" description="Helical" evidence="1">
    <location>
        <begin position="44"/>
        <end position="66"/>
    </location>
</feature>
<evidence type="ECO:0000313" key="2">
    <source>
        <dbReference type="EMBL" id="SEW41675.1"/>
    </source>
</evidence>